<dbReference type="GeneID" id="30190550"/>
<evidence type="ECO:0000313" key="2">
    <source>
        <dbReference type="EMBL" id="ODO06105.1"/>
    </source>
</evidence>
<dbReference type="AlphaFoldDB" id="A0A1E3JZB6"/>
<name>A0A1E3JZB6_9TREE</name>
<proteinExistence type="predicted"/>
<comment type="caution">
    <text evidence="2">The sequence shown here is derived from an EMBL/GenBank/DDBJ whole genome shotgun (WGS) entry which is preliminary data.</text>
</comment>
<dbReference type="Proteomes" id="UP000094819">
    <property type="component" value="Unassembled WGS sequence"/>
</dbReference>
<sequence>MSKPSYPTQNQSGQQMYQASDGNWYPTSSMPQNWQGQQQPPQPSYGGGYQQPYGQQQPMYAHQTQPVYVQDQRGAGGMGGGAGAGAGLCAGLCAGLLCFDLCLFC</sequence>
<organism evidence="2 3">
    <name type="scientific">Cryptococcus wingfieldii CBS 7118</name>
    <dbReference type="NCBI Taxonomy" id="1295528"/>
    <lineage>
        <taxon>Eukaryota</taxon>
        <taxon>Fungi</taxon>
        <taxon>Dikarya</taxon>
        <taxon>Basidiomycota</taxon>
        <taxon>Agaricomycotina</taxon>
        <taxon>Tremellomycetes</taxon>
        <taxon>Tremellales</taxon>
        <taxon>Cryptococcaceae</taxon>
        <taxon>Cryptococcus</taxon>
    </lineage>
</organism>
<gene>
    <name evidence="2" type="ORF">L198_01337</name>
</gene>
<reference evidence="2 3" key="1">
    <citation type="submission" date="2016-06" db="EMBL/GenBank/DDBJ databases">
        <title>Evolution of pathogenesis and genome organization in the Tremellales.</title>
        <authorList>
            <person name="Cuomo C."/>
            <person name="Litvintseva A."/>
            <person name="Heitman J."/>
            <person name="Chen Y."/>
            <person name="Sun S."/>
            <person name="Springer D."/>
            <person name="Dromer F."/>
            <person name="Young S."/>
            <person name="Zeng Q."/>
            <person name="Chapman S."/>
            <person name="Gujja S."/>
            <person name="Saif S."/>
            <person name="Birren B."/>
        </authorList>
    </citation>
    <scope>NUCLEOTIDE SEQUENCE [LARGE SCALE GENOMIC DNA]</scope>
    <source>
        <strain evidence="2 3">CBS 7118</strain>
    </source>
</reference>
<evidence type="ECO:0000313" key="3">
    <source>
        <dbReference type="Proteomes" id="UP000094819"/>
    </source>
</evidence>
<dbReference type="RefSeq" id="XP_019034205.1">
    <property type="nucleotide sequence ID" value="XM_019173500.1"/>
</dbReference>
<keyword evidence="3" id="KW-1185">Reference proteome</keyword>
<dbReference type="EMBL" id="AWGH01000003">
    <property type="protein sequence ID" value="ODO06105.1"/>
    <property type="molecule type" value="Genomic_DNA"/>
</dbReference>
<evidence type="ECO:0008006" key="4">
    <source>
        <dbReference type="Google" id="ProtNLM"/>
    </source>
</evidence>
<protein>
    <recommendedName>
        <fullName evidence="4">Cysteine-rich transmembrane CYSTM domain-containing protein</fullName>
    </recommendedName>
</protein>
<feature type="region of interest" description="Disordered" evidence="1">
    <location>
        <begin position="1"/>
        <end position="62"/>
    </location>
</feature>
<accession>A0A1E3JZB6</accession>
<evidence type="ECO:0000256" key="1">
    <source>
        <dbReference type="SAM" id="MobiDB-lite"/>
    </source>
</evidence>
<dbReference type="OrthoDB" id="2576387at2759"/>
<feature type="compositionally biased region" description="Polar residues" evidence="1">
    <location>
        <begin position="1"/>
        <end position="34"/>
    </location>
</feature>